<dbReference type="Proteomes" id="UP000283295">
    <property type="component" value="Unassembled WGS sequence"/>
</dbReference>
<dbReference type="InterPro" id="IPR012854">
    <property type="entry name" value="Cu_amine_oxidase-like_N"/>
</dbReference>
<reference evidence="3 4" key="1">
    <citation type="submission" date="2018-08" db="EMBL/GenBank/DDBJ databases">
        <title>A genome reference for cultivated species of the human gut microbiota.</title>
        <authorList>
            <person name="Zou Y."/>
            <person name="Xue W."/>
            <person name="Luo G."/>
        </authorList>
    </citation>
    <scope>NUCLEOTIDE SEQUENCE [LARGE SCALE GENOMIC DNA]</scope>
    <source>
        <strain evidence="3 4">AF22-21</strain>
    </source>
</reference>
<evidence type="ECO:0000313" key="3">
    <source>
        <dbReference type="EMBL" id="RGS43736.1"/>
    </source>
</evidence>
<dbReference type="Pfam" id="PF00112">
    <property type="entry name" value="Peptidase_C1"/>
    <property type="match status" value="1"/>
</dbReference>
<evidence type="ECO:0000313" key="4">
    <source>
        <dbReference type="Proteomes" id="UP000283295"/>
    </source>
</evidence>
<dbReference type="InterPro" id="IPR036582">
    <property type="entry name" value="Mao_N_sf"/>
</dbReference>
<dbReference type="PROSITE" id="PS00139">
    <property type="entry name" value="THIOL_PROTEASE_CYS"/>
    <property type="match status" value="1"/>
</dbReference>
<feature type="domain" description="Peptidase C1A papain C-terminal" evidence="2">
    <location>
        <begin position="174"/>
        <end position="395"/>
    </location>
</feature>
<dbReference type="InterPro" id="IPR013128">
    <property type="entry name" value="Peptidase_C1A"/>
</dbReference>
<dbReference type="Gene3D" id="3.30.457.10">
    <property type="entry name" value="Copper amine oxidase-like, N-terminal domain"/>
    <property type="match status" value="1"/>
</dbReference>
<proteinExistence type="inferred from homology"/>
<dbReference type="OrthoDB" id="3648721at2"/>
<dbReference type="InterPro" id="IPR040528">
    <property type="entry name" value="Lectin-like"/>
</dbReference>
<dbReference type="PANTHER" id="PTHR12411">
    <property type="entry name" value="CYSTEINE PROTEASE FAMILY C1-RELATED"/>
    <property type="match status" value="1"/>
</dbReference>
<organism evidence="3 4">
    <name type="scientific">Coprococcus eutactus</name>
    <dbReference type="NCBI Taxonomy" id="33043"/>
    <lineage>
        <taxon>Bacteria</taxon>
        <taxon>Bacillati</taxon>
        <taxon>Bacillota</taxon>
        <taxon>Clostridia</taxon>
        <taxon>Lachnospirales</taxon>
        <taxon>Lachnospiraceae</taxon>
        <taxon>Coprococcus</taxon>
    </lineage>
</organism>
<dbReference type="InterPro" id="IPR000668">
    <property type="entry name" value="Peptidase_C1A_C"/>
</dbReference>
<dbReference type="InterPro" id="IPR000169">
    <property type="entry name" value="Pept_cys_AS"/>
</dbReference>
<evidence type="ECO:0000259" key="2">
    <source>
        <dbReference type="SMART" id="SM00645"/>
    </source>
</evidence>
<evidence type="ECO:0000256" key="1">
    <source>
        <dbReference type="ARBA" id="ARBA00008455"/>
    </source>
</evidence>
<name>A0A3R5ZMG9_9FIRM</name>
<protein>
    <recommendedName>
        <fullName evidence="2">Peptidase C1A papain C-terminal domain-containing protein</fullName>
    </recommendedName>
</protein>
<dbReference type="Pfam" id="PF18560">
    <property type="entry name" value="Lectin_like"/>
    <property type="match status" value="1"/>
</dbReference>
<comment type="similarity">
    <text evidence="1">Belongs to the peptidase C1 family.</text>
</comment>
<dbReference type="Pfam" id="PF07833">
    <property type="entry name" value="Cu_amine_oxidN1"/>
    <property type="match status" value="1"/>
</dbReference>
<dbReference type="GO" id="GO:0006508">
    <property type="term" value="P:proteolysis"/>
    <property type="evidence" value="ECO:0007669"/>
    <property type="project" value="InterPro"/>
</dbReference>
<dbReference type="GO" id="GO:0008234">
    <property type="term" value="F:cysteine-type peptidase activity"/>
    <property type="evidence" value="ECO:0007669"/>
    <property type="project" value="InterPro"/>
</dbReference>
<dbReference type="Gene3D" id="3.90.70.10">
    <property type="entry name" value="Cysteine proteinases"/>
    <property type="match status" value="1"/>
</dbReference>
<accession>A0A3R5ZMG9</accession>
<dbReference type="SUPFAM" id="SSF55383">
    <property type="entry name" value="Copper amine oxidase, domain N"/>
    <property type="match status" value="1"/>
</dbReference>
<comment type="caution">
    <text evidence="3">The sequence shown here is derived from an EMBL/GenBank/DDBJ whole genome shotgun (WGS) entry which is preliminary data.</text>
</comment>
<sequence>MKKLVYIVLICAIGILAYYGMQNPVGRLEKNDEEQHAAQVLSGKLAENYNLEGLKLKINGSDVPDEQYLPYIGSDLHVMLPIDAVKDKLGCTVDEYANGGIIIKRNDHTVRIVAGSADASFDEEKVTLQTQPVKNNDKLYVPIEYISDAIDYTCEYNYSTGQISLQKKGEDTTLPAVYDMRKEGRVTEVRDQGDSGTCWAFASLAALETTLMPDENLQFSVDNMTKNNGFGIEQFEGGQYRMSIAYLASWKGPVLEKDDPYGDDETNSKLKAVKHLQEAEIIEDKDLEAVKEAVYKKGGVETAIYSDMVDADSDSEYYNRDHSSYYYDGTEGINHDVVIVGWDDNYSRNNFNKTPKKDGAFICKNSWGTDFGDEGYFYISYYDAHICETSVVYTKLEPADNYDKIYQADKLGWVGVLGFDNEEAYFANVYKAGKNEELAAVAFYATGAKTTYEVYVVTDFQDEDSLADRKLVASGEVEYAGYYTVDLEQAEKLADGKKFAVVVHITTPDTKYPIAIEYDADSLTDSFDIKDGEGYLSLYGKQWYSAEKDRKCNVCLKAFTRTVE</sequence>
<gene>
    <name evidence="3" type="ORF">DWX94_02790</name>
</gene>
<dbReference type="AlphaFoldDB" id="A0A3R5ZMG9"/>
<dbReference type="SUPFAM" id="SSF54001">
    <property type="entry name" value="Cysteine proteinases"/>
    <property type="match status" value="1"/>
</dbReference>
<dbReference type="EMBL" id="QRVK01000004">
    <property type="protein sequence ID" value="RGS43736.1"/>
    <property type="molecule type" value="Genomic_DNA"/>
</dbReference>
<dbReference type="InterPro" id="IPR038765">
    <property type="entry name" value="Papain-like_cys_pep_sf"/>
</dbReference>
<dbReference type="CDD" id="cd02619">
    <property type="entry name" value="Peptidase_C1"/>
    <property type="match status" value="1"/>
</dbReference>
<dbReference type="SMART" id="SM00645">
    <property type="entry name" value="Pept_C1"/>
    <property type="match status" value="1"/>
</dbReference>